<dbReference type="Proteomes" id="UP000219329">
    <property type="component" value="Unassembled WGS sequence"/>
</dbReference>
<dbReference type="Pfam" id="PF01645">
    <property type="entry name" value="Glu_synthase"/>
    <property type="match status" value="1"/>
</dbReference>
<reference evidence="5 6" key="1">
    <citation type="submission" date="2017-08" db="EMBL/GenBank/DDBJ databases">
        <title>Fine stratification of microbial communities through a metagenomic profile of the photic zone.</title>
        <authorList>
            <person name="Haro-Moreno J.M."/>
            <person name="Lopez-Perez M."/>
            <person name="De La Torre J."/>
            <person name="Picazo A."/>
            <person name="Camacho A."/>
            <person name="Rodriguez-Valera F."/>
        </authorList>
    </citation>
    <scope>NUCLEOTIDE SEQUENCE [LARGE SCALE GENOMIC DNA]</scope>
    <source>
        <strain evidence="5">MED-G28</strain>
    </source>
</reference>
<dbReference type="InterPro" id="IPR024188">
    <property type="entry name" value="GltB"/>
</dbReference>
<proteinExistence type="inferred from homology"/>
<comment type="similarity">
    <text evidence="1 2">Belongs to the glutamate synthase family.</text>
</comment>
<dbReference type="PANTHER" id="PTHR43819">
    <property type="entry name" value="ARCHAEAL-TYPE GLUTAMATE SYNTHASE [NADPH]"/>
    <property type="match status" value="1"/>
</dbReference>
<comment type="caution">
    <text evidence="5">The sequence shown here is derived from an EMBL/GenBank/DDBJ whole genome shotgun (WGS) entry which is preliminary data.</text>
</comment>
<dbReference type="GO" id="GO:0015930">
    <property type="term" value="F:glutamate synthase activity"/>
    <property type="evidence" value="ECO:0007669"/>
    <property type="project" value="InterPro"/>
</dbReference>
<dbReference type="InterPro" id="IPR013785">
    <property type="entry name" value="Aldolase_TIM"/>
</dbReference>
<evidence type="ECO:0000313" key="6">
    <source>
        <dbReference type="Proteomes" id="UP000219329"/>
    </source>
</evidence>
<gene>
    <name evidence="5" type="ORF">CNF02_02865</name>
</gene>
<dbReference type="CDD" id="cd02808">
    <property type="entry name" value="GltS_FMN"/>
    <property type="match status" value="1"/>
</dbReference>
<keyword evidence="3" id="KW-1133">Transmembrane helix</keyword>
<dbReference type="PIRSF" id="PIRSF006429">
    <property type="entry name" value="GOGAT_lg_2"/>
    <property type="match status" value="1"/>
</dbReference>
<evidence type="ECO:0000256" key="3">
    <source>
        <dbReference type="SAM" id="Phobius"/>
    </source>
</evidence>
<protein>
    <submittedName>
        <fullName evidence="5">FMN-binding glutamate synthase family protein</fullName>
    </submittedName>
</protein>
<dbReference type="GO" id="GO:0006537">
    <property type="term" value="P:glutamate biosynthetic process"/>
    <property type="evidence" value="ECO:0007669"/>
    <property type="project" value="InterPro"/>
</dbReference>
<dbReference type="PANTHER" id="PTHR43819:SF1">
    <property type="entry name" value="ARCHAEAL-TYPE GLUTAMATE SYNTHASE [NADPH]"/>
    <property type="match status" value="1"/>
</dbReference>
<dbReference type="AlphaFoldDB" id="A0A2A5WFF0"/>
<dbReference type="SUPFAM" id="SSF51395">
    <property type="entry name" value="FMN-linked oxidoreductases"/>
    <property type="match status" value="1"/>
</dbReference>
<feature type="transmembrane region" description="Helical" evidence="3">
    <location>
        <begin position="6"/>
        <end position="23"/>
    </location>
</feature>
<dbReference type="Gene3D" id="3.20.20.70">
    <property type="entry name" value="Aldolase class I"/>
    <property type="match status" value="1"/>
</dbReference>
<name>A0A2A5WFF0_9GAMM</name>
<evidence type="ECO:0000259" key="4">
    <source>
        <dbReference type="Pfam" id="PF01645"/>
    </source>
</evidence>
<sequence length="540" mass="59797">MTPVTRLYWAIAVILMPLSLLWLHSSIEHTYSIQALISYPFQLILFLVLLSWTLLGAFELFFCISNLRRNYPVLANLRYMLEYIRPEIQQYFIANNVEEKPFSRERRNLIYRRAKGADDTLPFGTEQDILQDGYRSIAHSLSTTEVDEEHERVSIGGPDCKQPYSASRLNISALSFGSLSSTAIAALNRGAALGNFAHNTGEGSISQHHLEHGGDIIWQIGTGYFGCRNPDGTFNGDAFQERASLDTVKMIEIKLSQGAKPSHGGVLPGIKVTEEISKIRLVQVGETVLSPPTHPEFNCPEGLLKFVEHLRNLSAGKPIGFKLCLGKKIEFLAIIKAMLKYDIYPDFITIDGAEGGTGAAPVEFSNRIGTPCIEATYFVNQILVGADIRDRVKIISSGQTATGFDMLEKIIVGADTVNAGRSMMMALGCIQAQSCNTNHCPTGIATQNASRARAIDVPEKSERVRNFHHATVRAFSELCGSMGHSNPCNLQPSDLYTRVGGEMKTFDQIYKPLTPGQLHNNEPIPEYYRDDWLKATASNF</sequence>
<dbReference type="InterPro" id="IPR002932">
    <property type="entry name" value="Glu_synthdom"/>
</dbReference>
<accession>A0A2A5WFF0</accession>
<evidence type="ECO:0000256" key="2">
    <source>
        <dbReference type="PIRNR" id="PIRNR006429"/>
    </source>
</evidence>
<keyword evidence="3" id="KW-0472">Membrane</keyword>
<dbReference type="EMBL" id="NTJZ01000002">
    <property type="protein sequence ID" value="PDH34984.1"/>
    <property type="molecule type" value="Genomic_DNA"/>
</dbReference>
<keyword evidence="3" id="KW-0812">Transmembrane</keyword>
<evidence type="ECO:0000256" key="1">
    <source>
        <dbReference type="ARBA" id="ARBA00009716"/>
    </source>
</evidence>
<feature type="transmembrane region" description="Helical" evidence="3">
    <location>
        <begin position="43"/>
        <end position="62"/>
    </location>
</feature>
<evidence type="ECO:0000313" key="5">
    <source>
        <dbReference type="EMBL" id="PDH34984.1"/>
    </source>
</evidence>
<organism evidence="5 6">
    <name type="scientific">OM182 bacterium MED-G28</name>
    <dbReference type="NCBI Taxonomy" id="1986256"/>
    <lineage>
        <taxon>Bacteria</taxon>
        <taxon>Pseudomonadati</taxon>
        <taxon>Pseudomonadota</taxon>
        <taxon>Gammaproteobacteria</taxon>
        <taxon>OMG group</taxon>
        <taxon>OM182 clade</taxon>
    </lineage>
</organism>
<feature type="domain" description="Glutamate synthase" evidence="4">
    <location>
        <begin position="155"/>
        <end position="484"/>
    </location>
</feature>